<evidence type="ECO:0000256" key="13">
    <source>
        <dbReference type="ARBA" id="ARBA00072822"/>
    </source>
</evidence>
<evidence type="ECO:0000256" key="4">
    <source>
        <dbReference type="ARBA" id="ARBA00022490"/>
    </source>
</evidence>
<keyword evidence="4" id="KW-0963">Cytoplasm</keyword>
<dbReference type="GO" id="GO:0005524">
    <property type="term" value="F:ATP binding"/>
    <property type="evidence" value="ECO:0007669"/>
    <property type="project" value="UniProtKB-KW"/>
</dbReference>
<dbReference type="SUPFAM" id="SSF52374">
    <property type="entry name" value="Nucleotidylyl transferase"/>
    <property type="match status" value="1"/>
</dbReference>
<dbReference type="FunFam" id="1.10.730.10:FF:000004">
    <property type="entry name" value="Isoleucyl-tRNA synthetase, cytoplasmic"/>
    <property type="match status" value="1"/>
</dbReference>
<dbReference type="Pfam" id="PF08264">
    <property type="entry name" value="Anticodon_1"/>
    <property type="match status" value="1"/>
</dbReference>
<comment type="similarity">
    <text evidence="2 14">Belongs to the class-I aminoacyl-tRNA synthetase family.</text>
</comment>
<evidence type="ECO:0000256" key="6">
    <source>
        <dbReference type="ARBA" id="ARBA00022741"/>
    </source>
</evidence>
<dbReference type="InterPro" id="IPR014729">
    <property type="entry name" value="Rossmann-like_a/b/a_fold"/>
</dbReference>
<dbReference type="Gene3D" id="3.40.50.620">
    <property type="entry name" value="HUPs"/>
    <property type="match status" value="2"/>
</dbReference>
<dbReference type="InterPro" id="IPR009008">
    <property type="entry name" value="Val/Leu/Ile-tRNA-synth_edit"/>
</dbReference>
<evidence type="ECO:0000259" key="16">
    <source>
        <dbReference type="Pfam" id="PF08264"/>
    </source>
</evidence>
<sequence>MAAANKDAGSASIHFPTEEEKILALWDQLDAFQTSVKLSEGRPIFSFFDGPPFATGLPHYGHLLAGTIKDVVTRYAHNTGHYVERRAGWDTHGLPVEHEIDKVLNIKGREDVMKMGIKAYNAECRKIVMRYADEWRTTVNRMGRWIDFDNDYKTLNPSFMESVWWVFKQLFDKDQVYRGFRVMPFSTGCNTPVANFEASQNYKDVNDPSVVVTFPLISDANTAFLAWTTTPWTLPSNLALCVHPDLEYVKIKDHESGMHYILLEKRLDSIYKDLKKAKFTVVEKIKGAALKGTEYVPLFDYFKADFHKTGAFRVLADTYVTDDSGTGIVHQAPAFGEDDHRVCLAAGIITEENVPCPVDDSGILRAPVTDYAGQYFKDADKAIQKDLKARKRLIRQSTLTHSYPFCWRSDTPLMYKAVPSWFVRVANIRDRLCKNNLQSRWVPQFVQEKRFHNWLANARDWNVSRNRYWGTPIPLWTNADFTEVVCIGSVEELRTLSGVKDITDLHRDSIDQITIPAKNGKGVLKRIDEVFDCWFESGSMPYAQQHYPFENQAKFEASFPANFIAEGIDQTRGWFYTLMVLSTHLFDQPPFQNLIVSGLILASDGKKMSKRLKNYPDPKHILDSYGADALRLYLINSPVVRSENLAFKEEGVREVVSKVLLPWHNVFKFFSNQVQLLKKEFNVDFSYDARKVGHTNVMDKWVLASLQSLIKHVRTEMSEYRLYTVVPRLLAFIDELTNMYVRYNRKRLKCDGGLDDGVSALNTLFEVLLTLAKVMAPFTPFMAENLYQTLKTFLVEPKKGTKQHTEFQSVHFQLFPEVKQEYFDEVIERQVARMQGVIELGRIIRDRRTIGLKTPLRELVVLHADQEYLADVASLELYVKEELNVRTLTLTSDEDKHHVAYKAEADFKVLGIKLRKDMPKVKNGLAKVTSAAVKEFARTGTLVVEGITLGADDLKVIRYYAGTSPDWEAANDKNVLVLMDVGKDEHLEREALAREVINRVQRLRKKAGLVPTDNVDYFYQFTEDPNNQLVEAMAKEAEFIVKTLKRTLLPVFQRDPKKKVIAEEEQEVSGSKFVLSLVWE</sequence>
<dbReference type="CDD" id="cd00818">
    <property type="entry name" value="IleRS_core"/>
    <property type="match status" value="1"/>
</dbReference>
<protein>
    <recommendedName>
        <fullName evidence="12">Isoleucine--tRNA ligase, cytoplasmic</fullName>
        <ecNumber evidence="3">6.1.1.5</ecNumber>
    </recommendedName>
    <alternativeName>
        <fullName evidence="10">Isoleucyl-tRNA synthetase</fullName>
    </alternativeName>
    <alternativeName>
        <fullName evidence="13">Probable isoleucine--tRNA ligase, cytoplasmic</fullName>
    </alternativeName>
</protein>
<dbReference type="InterPro" id="IPR023586">
    <property type="entry name" value="Ile-tRNA-ligase_type2"/>
</dbReference>
<dbReference type="InterPro" id="IPR033709">
    <property type="entry name" value="Anticodon_Ile_ABEc"/>
</dbReference>
<dbReference type="HAMAP" id="MF_02003">
    <property type="entry name" value="Ile_tRNA_synth_type2"/>
    <property type="match status" value="1"/>
</dbReference>
<evidence type="ECO:0000256" key="14">
    <source>
        <dbReference type="RuleBase" id="RU363035"/>
    </source>
</evidence>
<dbReference type="Pfam" id="PF00133">
    <property type="entry name" value="tRNA-synt_1"/>
    <property type="match status" value="1"/>
</dbReference>
<keyword evidence="18" id="KW-1185">Reference proteome</keyword>
<evidence type="ECO:0000256" key="5">
    <source>
        <dbReference type="ARBA" id="ARBA00022598"/>
    </source>
</evidence>
<evidence type="ECO:0000313" key="17">
    <source>
        <dbReference type="EMBL" id="KNE64249.1"/>
    </source>
</evidence>
<dbReference type="OrthoDB" id="1706657at2759"/>
<dbReference type="GO" id="GO:0005737">
    <property type="term" value="C:cytoplasm"/>
    <property type="evidence" value="ECO:0007669"/>
    <property type="project" value="UniProtKB-SubCell"/>
</dbReference>
<dbReference type="eggNOG" id="KOG0434">
    <property type="taxonomic scope" value="Eukaryota"/>
</dbReference>
<dbReference type="EC" id="6.1.1.5" evidence="3"/>
<evidence type="ECO:0000256" key="2">
    <source>
        <dbReference type="ARBA" id="ARBA00005594"/>
    </source>
</evidence>
<comment type="subcellular location">
    <subcellularLocation>
        <location evidence="1">Cytoplasm</location>
    </subcellularLocation>
</comment>
<keyword evidence="9 14" id="KW-0030">Aminoacyl-tRNA synthetase</keyword>
<dbReference type="InterPro" id="IPR013155">
    <property type="entry name" value="M/V/L/I-tRNA-synth_anticd-bd"/>
</dbReference>
<evidence type="ECO:0000256" key="10">
    <source>
        <dbReference type="ARBA" id="ARBA00032665"/>
    </source>
</evidence>
<evidence type="ECO:0000313" key="18">
    <source>
        <dbReference type="Proteomes" id="UP000054350"/>
    </source>
</evidence>
<accession>A0A0L0SPC5</accession>
<comment type="catalytic activity">
    <reaction evidence="11">
        <text>tRNA(Ile) + L-isoleucine + ATP = L-isoleucyl-tRNA(Ile) + AMP + diphosphate</text>
        <dbReference type="Rhea" id="RHEA:11060"/>
        <dbReference type="Rhea" id="RHEA-COMP:9666"/>
        <dbReference type="Rhea" id="RHEA-COMP:9695"/>
        <dbReference type="ChEBI" id="CHEBI:30616"/>
        <dbReference type="ChEBI" id="CHEBI:33019"/>
        <dbReference type="ChEBI" id="CHEBI:58045"/>
        <dbReference type="ChEBI" id="CHEBI:78442"/>
        <dbReference type="ChEBI" id="CHEBI:78528"/>
        <dbReference type="ChEBI" id="CHEBI:456215"/>
        <dbReference type="EC" id="6.1.1.5"/>
    </reaction>
</comment>
<dbReference type="PANTHER" id="PTHR42780:SF1">
    <property type="entry name" value="ISOLEUCINE--TRNA LIGASE, CYTOPLASMIC"/>
    <property type="match status" value="1"/>
</dbReference>
<dbReference type="InterPro" id="IPR002301">
    <property type="entry name" value="Ile-tRNA-ligase"/>
</dbReference>
<evidence type="ECO:0000256" key="12">
    <source>
        <dbReference type="ARBA" id="ARBA00069879"/>
    </source>
</evidence>
<gene>
    <name evidence="17" type="ORF">AMAG_09286</name>
</gene>
<dbReference type="GO" id="GO:0000049">
    <property type="term" value="F:tRNA binding"/>
    <property type="evidence" value="ECO:0007669"/>
    <property type="project" value="InterPro"/>
</dbReference>
<dbReference type="GO" id="GO:0004822">
    <property type="term" value="F:isoleucine-tRNA ligase activity"/>
    <property type="evidence" value="ECO:0007669"/>
    <property type="project" value="UniProtKB-EC"/>
</dbReference>
<keyword evidence="8 14" id="KW-0648">Protein biosynthesis</keyword>
<name>A0A0L0SPC5_ALLM3</name>
<dbReference type="Gene3D" id="1.10.730.10">
    <property type="entry name" value="Isoleucyl-tRNA Synthetase, Domain 1"/>
    <property type="match status" value="1"/>
</dbReference>
<dbReference type="STRING" id="578462.A0A0L0SPC5"/>
<dbReference type="PANTHER" id="PTHR42780">
    <property type="entry name" value="SOLEUCYL-TRNA SYNTHETASE"/>
    <property type="match status" value="1"/>
</dbReference>
<dbReference type="GO" id="GO:0002161">
    <property type="term" value="F:aminoacyl-tRNA deacylase activity"/>
    <property type="evidence" value="ECO:0007669"/>
    <property type="project" value="InterPro"/>
</dbReference>
<feature type="domain" description="Aminoacyl-tRNA synthetase class Ia" evidence="15">
    <location>
        <begin position="22"/>
        <end position="645"/>
    </location>
</feature>
<dbReference type="InterPro" id="IPR001412">
    <property type="entry name" value="aa-tRNA-synth_I_CS"/>
</dbReference>
<dbReference type="GO" id="GO:0006428">
    <property type="term" value="P:isoleucyl-tRNA aminoacylation"/>
    <property type="evidence" value="ECO:0007669"/>
    <property type="project" value="InterPro"/>
</dbReference>
<dbReference type="FunFam" id="3.40.50.620:FF:000050">
    <property type="entry name" value="Isoleucyl-tRNA synthetase,cytoplasmic"/>
    <property type="match status" value="1"/>
</dbReference>
<evidence type="ECO:0000256" key="3">
    <source>
        <dbReference type="ARBA" id="ARBA00013165"/>
    </source>
</evidence>
<dbReference type="CDD" id="cd07961">
    <property type="entry name" value="Anticodon_Ia_Ile_ABEc"/>
    <property type="match status" value="1"/>
</dbReference>
<dbReference type="VEuPathDB" id="FungiDB:AMAG_09286"/>
<dbReference type="FunFam" id="3.40.50.620:FF:000023">
    <property type="entry name" value="Isoleucyl-tRNA synthetase,cytoplasmic"/>
    <property type="match status" value="1"/>
</dbReference>
<dbReference type="NCBIfam" id="TIGR00392">
    <property type="entry name" value="ileS"/>
    <property type="match status" value="1"/>
</dbReference>
<keyword evidence="7 14" id="KW-0067">ATP-binding</keyword>
<dbReference type="SUPFAM" id="SSF50677">
    <property type="entry name" value="ValRS/IleRS/LeuRS editing domain"/>
    <property type="match status" value="1"/>
</dbReference>
<dbReference type="AlphaFoldDB" id="A0A0L0SPC5"/>
<dbReference type="PRINTS" id="PR00984">
    <property type="entry name" value="TRNASYNTHILE"/>
</dbReference>
<keyword evidence="5 14" id="KW-0436">Ligase</keyword>
<dbReference type="OMA" id="EIIVIHK"/>
<dbReference type="Pfam" id="PF19302">
    <property type="entry name" value="DUF5915"/>
    <property type="match status" value="1"/>
</dbReference>
<organism evidence="17 18">
    <name type="scientific">Allomyces macrogynus (strain ATCC 38327)</name>
    <name type="common">Allomyces javanicus var. macrogynus</name>
    <dbReference type="NCBI Taxonomy" id="578462"/>
    <lineage>
        <taxon>Eukaryota</taxon>
        <taxon>Fungi</taxon>
        <taxon>Fungi incertae sedis</taxon>
        <taxon>Blastocladiomycota</taxon>
        <taxon>Blastocladiomycetes</taxon>
        <taxon>Blastocladiales</taxon>
        <taxon>Blastocladiaceae</taxon>
        <taxon>Allomyces</taxon>
    </lineage>
</organism>
<evidence type="ECO:0000256" key="1">
    <source>
        <dbReference type="ARBA" id="ARBA00004496"/>
    </source>
</evidence>
<dbReference type="EMBL" id="GG745344">
    <property type="protein sequence ID" value="KNE64249.1"/>
    <property type="molecule type" value="Genomic_DNA"/>
</dbReference>
<keyword evidence="6 14" id="KW-0547">Nucleotide-binding</keyword>
<reference evidence="17 18" key="1">
    <citation type="submission" date="2009-11" db="EMBL/GenBank/DDBJ databases">
        <title>Annotation of Allomyces macrogynus ATCC 38327.</title>
        <authorList>
            <consortium name="The Broad Institute Genome Sequencing Platform"/>
            <person name="Russ C."/>
            <person name="Cuomo C."/>
            <person name="Burger G."/>
            <person name="Gray M.W."/>
            <person name="Holland P.W.H."/>
            <person name="King N."/>
            <person name="Lang F.B.F."/>
            <person name="Roger A.J."/>
            <person name="Ruiz-Trillo I."/>
            <person name="Young S.K."/>
            <person name="Zeng Q."/>
            <person name="Gargeya S."/>
            <person name="Fitzgerald M."/>
            <person name="Haas B."/>
            <person name="Abouelleil A."/>
            <person name="Alvarado L."/>
            <person name="Arachchi H.M."/>
            <person name="Berlin A."/>
            <person name="Chapman S.B."/>
            <person name="Gearin G."/>
            <person name="Goldberg J."/>
            <person name="Griggs A."/>
            <person name="Gujja S."/>
            <person name="Hansen M."/>
            <person name="Heiman D."/>
            <person name="Howarth C."/>
            <person name="Larimer J."/>
            <person name="Lui A."/>
            <person name="MacDonald P.J.P."/>
            <person name="McCowen C."/>
            <person name="Montmayeur A."/>
            <person name="Murphy C."/>
            <person name="Neiman D."/>
            <person name="Pearson M."/>
            <person name="Priest M."/>
            <person name="Roberts A."/>
            <person name="Saif S."/>
            <person name="Shea T."/>
            <person name="Sisk P."/>
            <person name="Stolte C."/>
            <person name="Sykes S."/>
            <person name="Wortman J."/>
            <person name="Nusbaum C."/>
            <person name="Birren B."/>
        </authorList>
    </citation>
    <scope>NUCLEOTIDE SEQUENCE [LARGE SCALE GENOMIC DNA]</scope>
    <source>
        <strain evidence="17 18">ATCC 38327</strain>
    </source>
</reference>
<dbReference type="PROSITE" id="PS00178">
    <property type="entry name" value="AA_TRNA_LIGASE_I"/>
    <property type="match status" value="1"/>
</dbReference>
<evidence type="ECO:0000256" key="11">
    <source>
        <dbReference type="ARBA" id="ARBA00048359"/>
    </source>
</evidence>
<proteinExistence type="inferred from homology"/>
<dbReference type="Proteomes" id="UP000054350">
    <property type="component" value="Unassembled WGS sequence"/>
</dbReference>
<dbReference type="SUPFAM" id="SSF47323">
    <property type="entry name" value="Anticodon-binding domain of a subclass of class I aminoacyl-tRNA synthetases"/>
    <property type="match status" value="1"/>
</dbReference>
<evidence type="ECO:0000256" key="9">
    <source>
        <dbReference type="ARBA" id="ARBA00023146"/>
    </source>
</evidence>
<evidence type="ECO:0000256" key="8">
    <source>
        <dbReference type="ARBA" id="ARBA00022917"/>
    </source>
</evidence>
<feature type="domain" description="Methionyl/Valyl/Leucyl/Isoleucyl-tRNA synthetase anticodon-binding" evidence="16">
    <location>
        <begin position="699"/>
        <end position="858"/>
    </location>
</feature>
<evidence type="ECO:0000256" key="7">
    <source>
        <dbReference type="ARBA" id="ARBA00022840"/>
    </source>
</evidence>
<reference evidence="18" key="2">
    <citation type="submission" date="2009-11" db="EMBL/GenBank/DDBJ databases">
        <title>The Genome Sequence of Allomyces macrogynus strain ATCC 38327.</title>
        <authorList>
            <consortium name="The Broad Institute Genome Sequencing Platform"/>
            <person name="Russ C."/>
            <person name="Cuomo C."/>
            <person name="Shea T."/>
            <person name="Young S.K."/>
            <person name="Zeng Q."/>
            <person name="Koehrsen M."/>
            <person name="Haas B."/>
            <person name="Borodovsky M."/>
            <person name="Guigo R."/>
            <person name="Alvarado L."/>
            <person name="Berlin A."/>
            <person name="Borenstein D."/>
            <person name="Chen Z."/>
            <person name="Engels R."/>
            <person name="Freedman E."/>
            <person name="Gellesch M."/>
            <person name="Goldberg J."/>
            <person name="Griggs A."/>
            <person name="Gujja S."/>
            <person name="Heiman D."/>
            <person name="Hepburn T."/>
            <person name="Howarth C."/>
            <person name="Jen D."/>
            <person name="Larson L."/>
            <person name="Lewis B."/>
            <person name="Mehta T."/>
            <person name="Park D."/>
            <person name="Pearson M."/>
            <person name="Roberts A."/>
            <person name="Saif S."/>
            <person name="Shenoy N."/>
            <person name="Sisk P."/>
            <person name="Stolte C."/>
            <person name="Sykes S."/>
            <person name="Walk T."/>
            <person name="White J."/>
            <person name="Yandava C."/>
            <person name="Burger G."/>
            <person name="Gray M.W."/>
            <person name="Holland P.W.H."/>
            <person name="King N."/>
            <person name="Lang F.B.F."/>
            <person name="Roger A.J."/>
            <person name="Ruiz-Trillo I."/>
            <person name="Lander E."/>
            <person name="Nusbaum C."/>
        </authorList>
    </citation>
    <scope>NUCLEOTIDE SEQUENCE [LARGE SCALE GENOMIC DNA]</scope>
    <source>
        <strain evidence="18">ATCC 38327</strain>
    </source>
</reference>
<evidence type="ECO:0000259" key="15">
    <source>
        <dbReference type="Pfam" id="PF00133"/>
    </source>
</evidence>
<dbReference type="InterPro" id="IPR009080">
    <property type="entry name" value="tRNAsynth_Ia_anticodon-bd"/>
</dbReference>
<dbReference type="InterPro" id="IPR002300">
    <property type="entry name" value="aa-tRNA-synth_Ia"/>
</dbReference>